<dbReference type="InterPro" id="IPR035965">
    <property type="entry name" value="PAS-like_dom_sf"/>
</dbReference>
<dbReference type="SUPFAM" id="SSF55781">
    <property type="entry name" value="GAF domain-like"/>
    <property type="match status" value="2"/>
</dbReference>
<keyword evidence="13" id="KW-1185">Reference proteome</keyword>
<comment type="caution">
    <text evidence="12">The sequence shown here is derived from an EMBL/GenBank/DDBJ whole genome shotgun (WGS) entry which is preliminary data.</text>
</comment>
<dbReference type="EMBL" id="JBHTHZ010000005">
    <property type="protein sequence ID" value="MFD0793786.1"/>
    <property type="molecule type" value="Genomic_DNA"/>
</dbReference>
<evidence type="ECO:0000256" key="10">
    <source>
        <dbReference type="ARBA" id="ARBA00023170"/>
    </source>
</evidence>
<dbReference type="Gene3D" id="3.30.450.270">
    <property type="match status" value="1"/>
</dbReference>
<keyword evidence="5" id="KW-0547">Nucleotide-binding</keyword>
<keyword evidence="10" id="KW-0675">Receptor</keyword>
<dbReference type="PRINTS" id="PR01033">
    <property type="entry name" value="PHYTOCHROME"/>
</dbReference>
<name>A0ABW3ATD0_9SPHI</name>
<evidence type="ECO:0000259" key="11">
    <source>
        <dbReference type="PROSITE" id="PS50046"/>
    </source>
</evidence>
<dbReference type="Pfam" id="PF01590">
    <property type="entry name" value="GAF"/>
    <property type="match status" value="1"/>
</dbReference>
<organism evidence="12 13">
    <name type="scientific">Mucilaginibacter litoreus</name>
    <dbReference type="NCBI Taxonomy" id="1048221"/>
    <lineage>
        <taxon>Bacteria</taxon>
        <taxon>Pseudomonadati</taxon>
        <taxon>Bacteroidota</taxon>
        <taxon>Sphingobacteriia</taxon>
        <taxon>Sphingobacteriales</taxon>
        <taxon>Sphingobacteriaceae</taxon>
        <taxon>Mucilaginibacter</taxon>
    </lineage>
</organism>
<dbReference type="Proteomes" id="UP001597010">
    <property type="component" value="Unassembled WGS sequence"/>
</dbReference>
<accession>A0ABW3ATD0</accession>
<dbReference type="InterPro" id="IPR003018">
    <property type="entry name" value="GAF"/>
</dbReference>
<dbReference type="InterPro" id="IPR001294">
    <property type="entry name" value="Phytochrome"/>
</dbReference>
<keyword evidence="9" id="KW-0902">Two-component regulatory system</keyword>
<evidence type="ECO:0000256" key="1">
    <source>
        <dbReference type="ARBA" id="ARBA00022543"/>
    </source>
</evidence>
<evidence type="ECO:0000256" key="3">
    <source>
        <dbReference type="ARBA" id="ARBA00022606"/>
    </source>
</evidence>
<sequence length="508" mass="57794">MGKKKNYDSEFCGSLPLNHINVIQSYGYLIILDKQSLDILQLSENVADLLEKPVQELINKPFSDHADVEALKKLQQRFNENISNKVPLAISVKGTKMQSLVHFKDEYLILELEKWDQSSERSFTNVFEEVKYAIAAIEQAGDIETVSRIAVQELRKLTGFDGIMMYRFDSDWNGTVIAEDKVQGQGLENYLGHTFPASDIPKQARQLYLKNTYRLIPDRDFEPVRLYPVINPKTNAFIDLSDCNLRGVAAVHLEYLKNMNVCASMSIRVTHNGELWGLIACHHLTPLYLSFELCGVCELLSSVVSNKITSILYKQDFELKAGLQKQQTALIAQVYAKNDLLDGLLNDSECNLMEVFNAGGVVAIQDGMPHVIGDVPDNAFLENFVLWLQNKNIEKLFVTDELPAEYDEALPYSRIASGVLAIPVDGEQGDFIMCFRPEVVQTIKWGGDPNQAINFEPDRKNYHPRNSFKLWQQTVHNTAVAWNRHELEIAENMRSFIYEYTTKGRQIN</sequence>
<dbReference type="InterPro" id="IPR016132">
    <property type="entry name" value="Phyto_chromo_attachment"/>
</dbReference>
<evidence type="ECO:0000256" key="2">
    <source>
        <dbReference type="ARBA" id="ARBA00022553"/>
    </source>
</evidence>
<dbReference type="InterPro" id="IPR043150">
    <property type="entry name" value="Phytochrome_PHY_sf"/>
</dbReference>
<keyword evidence="2" id="KW-0597">Phosphoprotein</keyword>
<evidence type="ECO:0000313" key="13">
    <source>
        <dbReference type="Proteomes" id="UP001597010"/>
    </source>
</evidence>
<dbReference type="RefSeq" id="WP_377114089.1">
    <property type="nucleotide sequence ID" value="NZ_JBHTHZ010000005.1"/>
</dbReference>
<evidence type="ECO:0000256" key="6">
    <source>
        <dbReference type="ARBA" id="ARBA00022777"/>
    </source>
</evidence>
<keyword evidence="4" id="KW-0808">Transferase</keyword>
<evidence type="ECO:0000256" key="8">
    <source>
        <dbReference type="ARBA" id="ARBA00022991"/>
    </source>
</evidence>
<dbReference type="InterPro" id="IPR029016">
    <property type="entry name" value="GAF-like_dom_sf"/>
</dbReference>
<gene>
    <name evidence="12" type="ORF">ACFQZX_09160</name>
</gene>
<keyword evidence="6" id="KW-0418">Kinase</keyword>
<dbReference type="SMART" id="SM00065">
    <property type="entry name" value="GAF"/>
    <property type="match status" value="1"/>
</dbReference>
<dbReference type="Pfam" id="PF00360">
    <property type="entry name" value="PHY"/>
    <property type="match status" value="1"/>
</dbReference>
<dbReference type="Gene3D" id="3.30.450.40">
    <property type="match status" value="1"/>
</dbReference>
<proteinExistence type="predicted"/>
<keyword evidence="7" id="KW-0067">ATP-binding</keyword>
<evidence type="ECO:0000313" key="12">
    <source>
        <dbReference type="EMBL" id="MFD0793786.1"/>
    </source>
</evidence>
<feature type="domain" description="Phytochrome chromophore attachment site" evidence="11">
    <location>
        <begin position="142"/>
        <end position="302"/>
    </location>
</feature>
<dbReference type="SUPFAM" id="SSF55785">
    <property type="entry name" value="PYP-like sensor domain (PAS domain)"/>
    <property type="match status" value="1"/>
</dbReference>
<keyword evidence="8" id="KW-0157">Chromophore</keyword>
<dbReference type="Gene3D" id="3.30.450.20">
    <property type="entry name" value="PAS domain"/>
    <property type="match status" value="1"/>
</dbReference>
<dbReference type="PANTHER" id="PTHR43065">
    <property type="entry name" value="SENSOR HISTIDINE KINASE"/>
    <property type="match status" value="1"/>
</dbReference>
<reference evidence="13" key="1">
    <citation type="journal article" date="2019" name="Int. J. Syst. Evol. Microbiol.">
        <title>The Global Catalogue of Microorganisms (GCM) 10K type strain sequencing project: providing services to taxonomists for standard genome sequencing and annotation.</title>
        <authorList>
            <consortium name="The Broad Institute Genomics Platform"/>
            <consortium name="The Broad Institute Genome Sequencing Center for Infectious Disease"/>
            <person name="Wu L."/>
            <person name="Ma J."/>
        </authorList>
    </citation>
    <scope>NUCLEOTIDE SEQUENCE [LARGE SCALE GENOMIC DNA]</scope>
    <source>
        <strain evidence="13">CCUG 61484</strain>
    </source>
</reference>
<dbReference type="InterPro" id="IPR013515">
    <property type="entry name" value="Phytochrome_cen-reg"/>
</dbReference>
<evidence type="ECO:0000256" key="5">
    <source>
        <dbReference type="ARBA" id="ARBA00022741"/>
    </source>
</evidence>
<keyword evidence="1" id="KW-0600">Photoreceptor protein</keyword>
<evidence type="ECO:0000256" key="7">
    <source>
        <dbReference type="ARBA" id="ARBA00022840"/>
    </source>
</evidence>
<dbReference type="PANTHER" id="PTHR43065:SF10">
    <property type="entry name" value="PEROXIDE STRESS-ACTIVATED HISTIDINE KINASE MAK3"/>
    <property type="match status" value="1"/>
</dbReference>
<keyword evidence="3" id="KW-0716">Sensory transduction</keyword>
<dbReference type="Pfam" id="PF08446">
    <property type="entry name" value="PAS_2"/>
    <property type="match status" value="1"/>
</dbReference>
<evidence type="ECO:0000256" key="4">
    <source>
        <dbReference type="ARBA" id="ARBA00022679"/>
    </source>
</evidence>
<evidence type="ECO:0000256" key="9">
    <source>
        <dbReference type="ARBA" id="ARBA00023012"/>
    </source>
</evidence>
<dbReference type="PROSITE" id="PS50046">
    <property type="entry name" value="PHYTOCHROME_2"/>
    <property type="match status" value="1"/>
</dbReference>
<protein>
    <submittedName>
        <fullName evidence="12">GAF domain-containing protein</fullName>
    </submittedName>
</protein>
<dbReference type="InterPro" id="IPR013654">
    <property type="entry name" value="PAS_2"/>
</dbReference>